<protein>
    <recommendedName>
        <fullName evidence="1">Nudix hydrolase domain-containing protein</fullName>
    </recommendedName>
</protein>
<dbReference type="EMBL" id="MHJG01000023">
    <property type="protein sequence ID" value="OGY63344.1"/>
    <property type="molecule type" value="Genomic_DNA"/>
</dbReference>
<reference evidence="2 3" key="1">
    <citation type="journal article" date="2016" name="Nat. Commun.">
        <title>Thousands of microbial genomes shed light on interconnected biogeochemical processes in an aquifer system.</title>
        <authorList>
            <person name="Anantharaman K."/>
            <person name="Brown C.T."/>
            <person name="Hug L.A."/>
            <person name="Sharon I."/>
            <person name="Castelle C.J."/>
            <person name="Probst A.J."/>
            <person name="Thomas B.C."/>
            <person name="Singh A."/>
            <person name="Wilkins M.J."/>
            <person name="Karaoz U."/>
            <person name="Brodie E.L."/>
            <person name="Williams K.H."/>
            <person name="Hubbard S.S."/>
            <person name="Banfield J.F."/>
        </authorList>
    </citation>
    <scope>NUCLEOTIDE SEQUENCE [LARGE SCALE GENOMIC DNA]</scope>
</reference>
<dbReference type="Pfam" id="PF00293">
    <property type="entry name" value="NUDIX"/>
    <property type="match status" value="1"/>
</dbReference>
<dbReference type="STRING" id="1798404.A3B92_01905"/>
<gene>
    <name evidence="2" type="ORF">A3B92_01905</name>
</gene>
<dbReference type="AlphaFoldDB" id="A0A1G1ZFN9"/>
<feature type="domain" description="Nudix hydrolase" evidence="1">
    <location>
        <begin position="42"/>
        <end position="129"/>
    </location>
</feature>
<evidence type="ECO:0000313" key="3">
    <source>
        <dbReference type="Proteomes" id="UP000177960"/>
    </source>
</evidence>
<dbReference type="InterPro" id="IPR000086">
    <property type="entry name" value="NUDIX_hydrolase_dom"/>
</dbReference>
<dbReference type="Gene3D" id="3.90.79.10">
    <property type="entry name" value="Nucleoside Triphosphate Pyrophosphohydrolase"/>
    <property type="match status" value="1"/>
</dbReference>
<sequence>MKKISQLTDGEIKQLVGLLKKVQLPAPYPVFVALLKSVPVVPVDIAIMPDKNHILLTSRNDEFYKGWHVPGSILLYKEKLGHCAMRVAEKELGLVSKDLKHLRFETHFEYFDTREHGITMFFTAQAKKKSRAGTYFPLDKIPKNFLKEQLVEINYLKNLR</sequence>
<evidence type="ECO:0000313" key="2">
    <source>
        <dbReference type="EMBL" id="OGY63344.1"/>
    </source>
</evidence>
<proteinExistence type="predicted"/>
<dbReference type="Proteomes" id="UP000177960">
    <property type="component" value="Unassembled WGS sequence"/>
</dbReference>
<name>A0A1G1ZFN9_9BACT</name>
<dbReference type="InterPro" id="IPR015797">
    <property type="entry name" value="NUDIX_hydrolase-like_dom_sf"/>
</dbReference>
<comment type="caution">
    <text evidence="2">The sequence shown here is derived from an EMBL/GenBank/DDBJ whole genome shotgun (WGS) entry which is preliminary data.</text>
</comment>
<organism evidence="2 3">
    <name type="scientific">Candidatus Harrisonbacteria bacterium RIFCSPHIGHO2_02_FULL_42_16</name>
    <dbReference type="NCBI Taxonomy" id="1798404"/>
    <lineage>
        <taxon>Bacteria</taxon>
        <taxon>Candidatus Harrisoniibacteriota</taxon>
    </lineage>
</organism>
<accession>A0A1G1ZFN9</accession>
<evidence type="ECO:0000259" key="1">
    <source>
        <dbReference type="Pfam" id="PF00293"/>
    </source>
</evidence>
<dbReference type="SUPFAM" id="SSF55811">
    <property type="entry name" value="Nudix"/>
    <property type="match status" value="1"/>
</dbReference>